<dbReference type="PANTHER" id="PTHR10552:SF6">
    <property type="entry name" value="U2 SMALL NUCLEAR RIBONUCLEOPROTEIN A"/>
    <property type="match status" value="1"/>
</dbReference>
<evidence type="ECO:0000256" key="7">
    <source>
        <dbReference type="SAM" id="MobiDB-lite"/>
    </source>
</evidence>
<feature type="transmembrane region" description="Helical" evidence="8">
    <location>
        <begin position="1036"/>
        <end position="1053"/>
    </location>
</feature>
<gene>
    <name evidence="9" type="primary">Mo04789</name>
    <name evidence="9" type="ORF">E5Q_04789</name>
</gene>
<feature type="region of interest" description="Disordered" evidence="7">
    <location>
        <begin position="193"/>
        <end position="220"/>
    </location>
</feature>
<feature type="transmembrane region" description="Helical" evidence="8">
    <location>
        <begin position="919"/>
        <end position="943"/>
    </location>
</feature>
<feature type="transmembrane region" description="Helical" evidence="8">
    <location>
        <begin position="391"/>
        <end position="418"/>
    </location>
</feature>
<dbReference type="SMART" id="SM00365">
    <property type="entry name" value="LRR_SD22"/>
    <property type="match status" value="3"/>
</dbReference>
<keyword evidence="2" id="KW-0433">Leucine-rich repeat</keyword>
<evidence type="ECO:0000256" key="8">
    <source>
        <dbReference type="SAM" id="Phobius"/>
    </source>
</evidence>
<dbReference type="Pfam" id="PF14580">
    <property type="entry name" value="LRR_9"/>
    <property type="match status" value="1"/>
</dbReference>
<dbReference type="GO" id="GO:0030620">
    <property type="term" value="F:U2 snRNA binding"/>
    <property type="evidence" value="ECO:0007669"/>
    <property type="project" value="InterPro"/>
</dbReference>
<comment type="subcellular location">
    <subcellularLocation>
        <location evidence="1">Nucleus</location>
    </subcellularLocation>
</comment>
<comment type="caution">
    <text evidence="9">The sequence shown here is derived from an EMBL/GenBank/DDBJ whole genome shotgun (WGS) entry which is preliminary data.</text>
</comment>
<evidence type="ECO:0000313" key="10">
    <source>
        <dbReference type="Proteomes" id="UP000009131"/>
    </source>
</evidence>
<feature type="transmembrane region" description="Helical" evidence="8">
    <location>
        <begin position="880"/>
        <end position="898"/>
    </location>
</feature>
<evidence type="ECO:0000256" key="4">
    <source>
        <dbReference type="ARBA" id="ARBA00023242"/>
    </source>
</evidence>
<evidence type="ECO:0000256" key="1">
    <source>
        <dbReference type="ARBA" id="ARBA00004123"/>
    </source>
</evidence>
<dbReference type="PANTHER" id="PTHR10552">
    <property type="entry name" value="U2 SMALL NUCLEAR RIBONUCLEOPROTEIN A"/>
    <property type="match status" value="1"/>
</dbReference>
<evidence type="ECO:0000313" key="9">
    <source>
        <dbReference type="EMBL" id="GAA98107.1"/>
    </source>
</evidence>
<feature type="transmembrane region" description="Helical" evidence="8">
    <location>
        <begin position="826"/>
        <end position="852"/>
    </location>
</feature>
<dbReference type="GO" id="GO:0000398">
    <property type="term" value="P:mRNA splicing, via spliceosome"/>
    <property type="evidence" value="ECO:0007669"/>
    <property type="project" value="InterPro"/>
</dbReference>
<feature type="transmembrane region" description="Helical" evidence="8">
    <location>
        <begin position="963"/>
        <end position="984"/>
    </location>
</feature>
<dbReference type="InParanoid" id="G7E5J7"/>
<keyword evidence="8" id="KW-1133">Transmembrane helix</keyword>
<keyword evidence="8" id="KW-0812">Transmembrane</keyword>
<feature type="transmembrane region" description="Helical" evidence="8">
    <location>
        <begin position="314"/>
        <end position="339"/>
    </location>
</feature>
<evidence type="ECO:0000256" key="5">
    <source>
        <dbReference type="ARBA" id="ARBA00024196"/>
    </source>
</evidence>
<dbReference type="InterPro" id="IPR044640">
    <property type="entry name" value="RU2A"/>
</dbReference>
<feature type="transmembrane region" description="Helical" evidence="8">
    <location>
        <begin position="463"/>
        <end position="483"/>
    </location>
</feature>
<keyword evidence="8" id="KW-0472">Membrane</keyword>
<dbReference type="PROSITE" id="PS51450">
    <property type="entry name" value="LRR"/>
    <property type="match status" value="2"/>
</dbReference>
<dbReference type="eggNOG" id="KOG1644">
    <property type="taxonomic scope" value="Eukaryota"/>
</dbReference>
<dbReference type="SUPFAM" id="SSF52058">
    <property type="entry name" value="L domain-like"/>
    <property type="match status" value="1"/>
</dbReference>
<keyword evidence="3" id="KW-0677">Repeat</keyword>
<dbReference type="STRING" id="764103.G7E5J7"/>
<keyword evidence="4" id="KW-0539">Nucleus</keyword>
<feature type="transmembrane region" description="Helical" evidence="8">
    <location>
        <begin position="1073"/>
        <end position="1093"/>
    </location>
</feature>
<dbReference type="Gene3D" id="3.80.10.10">
    <property type="entry name" value="Ribonuclease Inhibitor"/>
    <property type="match status" value="1"/>
</dbReference>
<accession>G7E5J7</accession>
<sequence length="1238" mass="136198">MVRLTAELLTRTESYLNGLKDRELDLRGLSIPAIENLGVTRDQLDTLDLSDNAITSLSNLPHLRRLKTLYLANNPIASIASNLSTQVPFLLSLSLVASQIAQPNDFNALHGLKHLEFLAIRGSPAAELPHTRLWIIQQCPSIRFIDSEKVKLKERQAAKALFVAEDGTPTDLAKTYSQVSKNSAALESDSATLMSNGRPTKASRTFEPGQPLSTVNGQGGEKGRLLTAEERERVRSAIERAKSVEEVKRLSTMLEQGFVPSQRDLKTLAGSSAMDTSSVRLLFAVASLASSPHGTSVVLAERAAMTASDRNISLYGIAWSTAASIIISSIIASIIVFAVRHHPHILTPRCWSVPDSAQRPRAPDWSYIKRILCPLPLRTLRPRDALSDEELLGRFVQICALLCTAYAITGIALLPLFISGAPAASRTDPVLLDWTILRLLQAIDADGHTISDRFIGLDVTVRLLILLIVSLFIGAILPTAWLLNEYFVTLDHRKHFLRYKCAGEQMTFIDGGDPAFAALHDLGEFECRQKLESLLRRQFRQTARVFAVYAIPDTSDLAACHSACTDALHKLEAAEYKYIMLFRDFRADNSELYAVKRRLSKKTSQNRRKPPARLDDVHMTPLMPLQGHQMQSAMSSMSELGLSIAGELERRRNMPAVSVTPHSPYSIGAARDQARLLPQPSSMSLPGASLTRSMMTTDQFDTFRTAQMEPHPPPHERQLTPQARRINLFGPCLQLKESVEYAELERRYADLLTHRGNLRRLSKQFVEAQTAAYACAATGQHIRGWTVIGNELHHMKGVTLFEGPSREGVDWQAIQRSGPCRRSSNVACFLVALGLFAFQVSIGIIGGLLASINVADQIDHWHALTRLRQARIGSPFTKSISASVLPLIVYAFGTLVTLSIASRLRSSALSTIRSVRHGLLCVIIFGPAAVILGPSIGSLVFYLQDSTPGGYDIAPALVNAQALLLYIGFATLFCVPAGIILDRIPLTIVRYRRHSRTPRHVHQTFFPGHAPTALIVAVSLVAVAICALYHSTAPVVSIPFALMLIVLASIVRFSGAYRYRQRSQTGGLVHMDALCGAMLLPATSPIFTGVILFTRRGGVSPDPFASPPRIVAPPDSPHRAFRTSWAGVFSPLTRSSPMHHAARFAVSCESNPSELTLPLVDESVDASEEPDTAFERNPSSDTTRIVSAIRRSPQRTLYPPLLTYPKVTVWLPHNELIAQDEAYDLENFWQLSARATKT</sequence>
<evidence type="ECO:0000256" key="2">
    <source>
        <dbReference type="ARBA" id="ARBA00022614"/>
    </source>
</evidence>
<comment type="similarity">
    <text evidence="5">Belongs to the U2 small nuclear ribonucleoprotein A family.</text>
</comment>
<keyword evidence="10" id="KW-1185">Reference proteome</keyword>
<reference evidence="9 10" key="2">
    <citation type="journal article" date="2012" name="Open Biol.">
        <title>Characteristics of nucleosomes and linker DNA regions on the genome of the basidiomycete Mixia osmundae revealed by mono- and dinucleosome mapping.</title>
        <authorList>
            <person name="Nishida H."/>
            <person name="Kondo S."/>
            <person name="Matsumoto T."/>
            <person name="Suzuki Y."/>
            <person name="Yoshikawa H."/>
            <person name="Taylor T.D."/>
            <person name="Sugiyama J."/>
        </authorList>
    </citation>
    <scope>NUCLEOTIDE SEQUENCE [LARGE SCALE GENOMIC DNA]</scope>
    <source>
        <strain evidence="10">CBS 9802 / IAM 14324 / JCM 22182 / KY 12970</strain>
    </source>
</reference>
<dbReference type="GO" id="GO:0005686">
    <property type="term" value="C:U2 snRNP"/>
    <property type="evidence" value="ECO:0007669"/>
    <property type="project" value="TreeGrafter"/>
</dbReference>
<dbReference type="EMBL" id="BABT02000150">
    <property type="protein sequence ID" value="GAA98107.1"/>
    <property type="molecule type" value="Genomic_DNA"/>
</dbReference>
<dbReference type="InterPro" id="IPR032675">
    <property type="entry name" value="LRR_dom_sf"/>
</dbReference>
<evidence type="ECO:0000256" key="6">
    <source>
        <dbReference type="ARBA" id="ARBA00024238"/>
    </source>
</evidence>
<dbReference type="OrthoDB" id="433501at2759"/>
<dbReference type="HOGENOM" id="CLU_270021_0_0_1"/>
<dbReference type="RefSeq" id="XP_014569357.1">
    <property type="nucleotide sequence ID" value="XM_014713871.1"/>
</dbReference>
<reference evidence="9 10" key="1">
    <citation type="journal article" date="2011" name="J. Gen. Appl. Microbiol.">
        <title>Draft genome sequencing of the enigmatic basidiomycete Mixia osmundae.</title>
        <authorList>
            <person name="Nishida H."/>
            <person name="Nagatsuka Y."/>
            <person name="Sugiyama J."/>
        </authorList>
    </citation>
    <scope>NUCLEOTIDE SEQUENCE [LARGE SCALE GENOMIC DNA]</scope>
    <source>
        <strain evidence="10">CBS 9802 / IAM 14324 / JCM 22182 / KY 12970</strain>
    </source>
</reference>
<proteinExistence type="inferred from homology"/>
<name>G7E5J7_MIXOS</name>
<dbReference type="InterPro" id="IPR001611">
    <property type="entry name" value="Leu-rich_rpt"/>
</dbReference>
<evidence type="ECO:0000256" key="3">
    <source>
        <dbReference type="ARBA" id="ARBA00022737"/>
    </source>
</evidence>
<feature type="transmembrane region" description="Helical" evidence="8">
    <location>
        <begin position="1005"/>
        <end position="1030"/>
    </location>
</feature>
<protein>
    <recommendedName>
        <fullName evidence="6">U2 small nuclear ribonucleoprotein A'</fullName>
    </recommendedName>
</protein>
<dbReference type="AlphaFoldDB" id="G7E5J7"/>
<dbReference type="Proteomes" id="UP000009131">
    <property type="component" value="Unassembled WGS sequence"/>
</dbReference>
<organism evidence="9 10">
    <name type="scientific">Mixia osmundae (strain CBS 9802 / IAM 14324 / JCM 22182 / KY 12970)</name>
    <dbReference type="NCBI Taxonomy" id="764103"/>
    <lineage>
        <taxon>Eukaryota</taxon>
        <taxon>Fungi</taxon>
        <taxon>Dikarya</taxon>
        <taxon>Basidiomycota</taxon>
        <taxon>Pucciniomycotina</taxon>
        <taxon>Mixiomycetes</taxon>
        <taxon>Mixiales</taxon>
        <taxon>Mixiaceae</taxon>
        <taxon>Mixia</taxon>
    </lineage>
</organism>